<evidence type="ECO:0000313" key="3">
    <source>
        <dbReference type="EMBL" id="PBK63845.1"/>
    </source>
</evidence>
<dbReference type="Proteomes" id="UP000218334">
    <property type="component" value="Unassembled WGS sequence"/>
</dbReference>
<dbReference type="SUPFAM" id="SSF55658">
    <property type="entry name" value="L9 N-domain-like"/>
    <property type="match status" value="1"/>
</dbReference>
<keyword evidence="4" id="KW-1185">Reference proteome</keyword>
<dbReference type="InterPro" id="IPR009027">
    <property type="entry name" value="Ribosomal_bL9/RNase_H1_N"/>
</dbReference>
<dbReference type="EMBL" id="KZ293456">
    <property type="protein sequence ID" value="PBK63845.1"/>
    <property type="molecule type" value="Genomic_DNA"/>
</dbReference>
<feature type="compositionally biased region" description="Low complexity" evidence="1">
    <location>
        <begin position="1"/>
        <end position="28"/>
    </location>
</feature>
<feature type="region of interest" description="Disordered" evidence="1">
    <location>
        <begin position="107"/>
        <end position="149"/>
    </location>
</feature>
<sequence length="284" mass="31444">MASSRPPSSTSSFNPSSHYSTRSSRSSTPAMPNKSPSKKDTSRPAQASTVERESSVVTDCTEDYEVEVTTVVTTTTRTRRSVTPQPQSPRPVASAYLSTLLRQSVSRNQSFPSSPGYKAESSASPSPAHVSGSPSELDKVLTPRRSPSQHGSIIFGRIRYAIPHPNEIVPSPYVHPPPKKWYTVTVGQDVGVFDDWLLVKELTDCVPSARFRGFKTFQAALTHYTRKYHKTGGVIRSPIAGSRWDDPIPDWDDQPFEWDDEMEDAVNSIQEQHARERRGGASHT</sequence>
<dbReference type="Pfam" id="PF01693">
    <property type="entry name" value="Cauli_VI"/>
    <property type="match status" value="1"/>
</dbReference>
<name>A0A2H3AYX5_9AGAR</name>
<dbReference type="InterPro" id="IPR011320">
    <property type="entry name" value="RNase_H1_N"/>
</dbReference>
<dbReference type="AlphaFoldDB" id="A0A2H3AYX5"/>
<proteinExistence type="predicted"/>
<dbReference type="InterPro" id="IPR037056">
    <property type="entry name" value="RNase_H1_N_sf"/>
</dbReference>
<gene>
    <name evidence="3" type="ORF">ARMSODRAFT_1023746</name>
</gene>
<reference evidence="4" key="1">
    <citation type="journal article" date="2017" name="Nat. Ecol. Evol.">
        <title>Genome expansion and lineage-specific genetic innovations in the forest pathogenic fungi Armillaria.</title>
        <authorList>
            <person name="Sipos G."/>
            <person name="Prasanna A.N."/>
            <person name="Walter M.C."/>
            <person name="O'Connor E."/>
            <person name="Balint B."/>
            <person name="Krizsan K."/>
            <person name="Kiss B."/>
            <person name="Hess J."/>
            <person name="Varga T."/>
            <person name="Slot J."/>
            <person name="Riley R."/>
            <person name="Boka B."/>
            <person name="Rigling D."/>
            <person name="Barry K."/>
            <person name="Lee J."/>
            <person name="Mihaltcheva S."/>
            <person name="LaButti K."/>
            <person name="Lipzen A."/>
            <person name="Waldron R."/>
            <person name="Moloney N.M."/>
            <person name="Sperisen C."/>
            <person name="Kredics L."/>
            <person name="Vagvoelgyi C."/>
            <person name="Patrignani A."/>
            <person name="Fitzpatrick D."/>
            <person name="Nagy I."/>
            <person name="Doyle S."/>
            <person name="Anderson J.B."/>
            <person name="Grigoriev I.V."/>
            <person name="Gueldener U."/>
            <person name="Muensterkoetter M."/>
            <person name="Nagy L.G."/>
        </authorList>
    </citation>
    <scope>NUCLEOTIDE SEQUENCE [LARGE SCALE GENOMIC DNA]</scope>
    <source>
        <strain evidence="4">28-4</strain>
    </source>
</reference>
<accession>A0A2H3AYX5</accession>
<organism evidence="3 4">
    <name type="scientific">Armillaria solidipes</name>
    <dbReference type="NCBI Taxonomy" id="1076256"/>
    <lineage>
        <taxon>Eukaryota</taxon>
        <taxon>Fungi</taxon>
        <taxon>Dikarya</taxon>
        <taxon>Basidiomycota</taxon>
        <taxon>Agaricomycotina</taxon>
        <taxon>Agaricomycetes</taxon>
        <taxon>Agaricomycetidae</taxon>
        <taxon>Agaricales</taxon>
        <taxon>Marasmiineae</taxon>
        <taxon>Physalacriaceae</taxon>
        <taxon>Armillaria</taxon>
    </lineage>
</organism>
<evidence type="ECO:0000313" key="4">
    <source>
        <dbReference type="Proteomes" id="UP000218334"/>
    </source>
</evidence>
<evidence type="ECO:0000259" key="2">
    <source>
        <dbReference type="Pfam" id="PF01693"/>
    </source>
</evidence>
<feature type="region of interest" description="Disordered" evidence="1">
    <location>
        <begin position="1"/>
        <end position="92"/>
    </location>
</feature>
<feature type="domain" description="Ribonuclease H1 N-terminal" evidence="2">
    <location>
        <begin position="180"/>
        <end position="220"/>
    </location>
</feature>
<feature type="compositionally biased region" description="Low complexity" evidence="1">
    <location>
        <begin position="67"/>
        <end position="76"/>
    </location>
</feature>
<protein>
    <recommendedName>
        <fullName evidence="2">Ribonuclease H1 N-terminal domain-containing protein</fullName>
    </recommendedName>
</protein>
<dbReference type="Gene3D" id="3.40.970.10">
    <property type="entry name" value="Ribonuclease H1, N-terminal domain"/>
    <property type="match status" value="1"/>
</dbReference>
<evidence type="ECO:0000256" key="1">
    <source>
        <dbReference type="SAM" id="MobiDB-lite"/>
    </source>
</evidence>